<dbReference type="InterPro" id="IPR025227">
    <property type="entry name" value="DUF4169"/>
</dbReference>
<name>A0A8J6PUJ5_9HYPH</name>
<protein>
    <submittedName>
        <fullName evidence="2">DUF4169 family protein</fullName>
    </submittedName>
</protein>
<comment type="caution">
    <text evidence="2">The sequence shown here is derived from an EMBL/GenBank/DDBJ whole genome shotgun (WGS) entry which is preliminary data.</text>
</comment>
<dbReference type="Proteomes" id="UP000643405">
    <property type="component" value="Unassembled WGS sequence"/>
</dbReference>
<accession>A0A8J6PUJ5</accession>
<evidence type="ECO:0000313" key="2">
    <source>
        <dbReference type="EMBL" id="MBD0414751.1"/>
    </source>
</evidence>
<dbReference type="AlphaFoldDB" id="A0A8J6PUJ5"/>
<gene>
    <name evidence="2" type="ORF">ICI42_08800</name>
</gene>
<evidence type="ECO:0000256" key="1">
    <source>
        <dbReference type="SAM" id="MobiDB-lite"/>
    </source>
</evidence>
<dbReference type="RefSeq" id="WP_188164174.1">
    <property type="nucleotide sequence ID" value="NZ_JACVVX010000002.1"/>
</dbReference>
<organism evidence="2 3">
    <name type="scientific">Oryzicola mucosus</name>
    <dbReference type="NCBI Taxonomy" id="2767425"/>
    <lineage>
        <taxon>Bacteria</taxon>
        <taxon>Pseudomonadati</taxon>
        <taxon>Pseudomonadota</taxon>
        <taxon>Alphaproteobacteria</taxon>
        <taxon>Hyphomicrobiales</taxon>
        <taxon>Phyllobacteriaceae</taxon>
        <taxon>Oryzicola</taxon>
    </lineage>
</organism>
<dbReference type="Pfam" id="PF13770">
    <property type="entry name" value="DUF4169"/>
    <property type="match status" value="1"/>
</dbReference>
<keyword evidence="3" id="KW-1185">Reference proteome</keyword>
<reference evidence="2" key="1">
    <citation type="submission" date="2020-09" db="EMBL/GenBank/DDBJ databases">
        <title>Genome seq and assembly of Tianweitania sp.</title>
        <authorList>
            <person name="Chhetri G."/>
        </authorList>
    </citation>
    <scope>NUCLEOTIDE SEQUENCE</scope>
    <source>
        <strain evidence="2">Rool2</strain>
    </source>
</reference>
<sequence length="66" mass="7660">MADVVNLRQFKKRKARAEHDAAAEQNRLLHGRTKADKQRDRLEADNATRFIDAHRRERSDSGDTDT</sequence>
<proteinExistence type="predicted"/>
<evidence type="ECO:0000313" key="3">
    <source>
        <dbReference type="Proteomes" id="UP000643405"/>
    </source>
</evidence>
<feature type="region of interest" description="Disordered" evidence="1">
    <location>
        <begin position="1"/>
        <end position="66"/>
    </location>
</feature>
<dbReference type="EMBL" id="JACVVX010000002">
    <property type="protein sequence ID" value="MBD0414751.1"/>
    <property type="molecule type" value="Genomic_DNA"/>
</dbReference>
<feature type="compositionally biased region" description="Basic and acidic residues" evidence="1">
    <location>
        <begin position="33"/>
        <end position="66"/>
    </location>
</feature>